<reference evidence="2 3" key="1">
    <citation type="submission" date="2024-04" db="EMBL/GenBank/DDBJ databases">
        <title>Albibacterium profundi sp. nov., isolated from sediment of the Challenger Deep of Mariana Trench.</title>
        <authorList>
            <person name="Wang Y."/>
        </authorList>
    </citation>
    <scope>NUCLEOTIDE SEQUENCE [LARGE SCALE GENOMIC DNA]</scope>
    <source>
        <strain evidence="2 3">RHL897</strain>
    </source>
</reference>
<dbReference type="Proteomes" id="UP001580928">
    <property type="component" value="Unassembled WGS sequence"/>
</dbReference>
<dbReference type="Pfam" id="PF00149">
    <property type="entry name" value="Metallophos"/>
    <property type="match status" value="1"/>
</dbReference>
<evidence type="ECO:0000313" key="2">
    <source>
        <dbReference type="EMBL" id="MFB5944232.1"/>
    </source>
</evidence>
<dbReference type="Gene3D" id="3.60.21.10">
    <property type="match status" value="1"/>
</dbReference>
<dbReference type="SUPFAM" id="SSF56300">
    <property type="entry name" value="Metallo-dependent phosphatases"/>
    <property type="match status" value="1"/>
</dbReference>
<accession>A0ABV5C9L0</accession>
<dbReference type="InterPro" id="IPR051918">
    <property type="entry name" value="STPP_CPPED1"/>
</dbReference>
<organism evidence="2 3">
    <name type="scientific">Albibacterium profundi</name>
    <dbReference type="NCBI Taxonomy" id="3134906"/>
    <lineage>
        <taxon>Bacteria</taxon>
        <taxon>Pseudomonadati</taxon>
        <taxon>Bacteroidota</taxon>
        <taxon>Sphingobacteriia</taxon>
        <taxon>Sphingobacteriales</taxon>
        <taxon>Sphingobacteriaceae</taxon>
        <taxon>Albibacterium</taxon>
    </lineage>
</organism>
<comment type="caution">
    <text evidence="2">The sequence shown here is derived from an EMBL/GenBank/DDBJ whole genome shotgun (WGS) entry which is preliminary data.</text>
</comment>
<keyword evidence="3" id="KW-1185">Reference proteome</keyword>
<dbReference type="RefSeq" id="WP_375555816.1">
    <property type="nucleotide sequence ID" value="NZ_JBBVGT010000001.1"/>
</dbReference>
<name>A0ABV5C9L0_9SPHI</name>
<evidence type="ECO:0000259" key="1">
    <source>
        <dbReference type="Pfam" id="PF00149"/>
    </source>
</evidence>
<sequence>MKKTIISYLLIFIGALPALFAQEEYQKPSLENKDSWSMVMIPDIQNYVKWGRNQPILDLMMRWVEENIDTLNIKMVVCVGDLVQNNEKIINDYDGNQTTQQQWKAASDAFAILDGKVPYITAAGNHEYSIDRVGNRSSRYSEFFTSERNHLNQKHLVQNARNEQGQPTLENSAIELKSLNGKDYLFITVEYAPRDTIVTWAKRVVNLEQYKDHRVVFITHAFITAKDEYGASEPSWIYWEPYNIDNKIQKSSPVFLPNANNGKQVWEKIVEPASNIELVLSGHYSGEGYRIDDNAVGKSVHQVMFDAQSMGGGHRDGNGGDGWLRIMEFFPDGKTVKVKTFSPLFAISPTSQSHAWKKDVRNEFTIKFD</sequence>
<dbReference type="EMBL" id="JBBVGT010000001">
    <property type="protein sequence ID" value="MFB5944232.1"/>
    <property type="molecule type" value="Genomic_DNA"/>
</dbReference>
<dbReference type="InterPro" id="IPR029052">
    <property type="entry name" value="Metallo-depent_PP-like"/>
</dbReference>
<gene>
    <name evidence="2" type="ORF">WKR92_00160</name>
</gene>
<feature type="domain" description="Calcineurin-like phosphoesterase" evidence="1">
    <location>
        <begin position="58"/>
        <end position="233"/>
    </location>
</feature>
<evidence type="ECO:0000313" key="3">
    <source>
        <dbReference type="Proteomes" id="UP001580928"/>
    </source>
</evidence>
<proteinExistence type="predicted"/>
<dbReference type="PANTHER" id="PTHR43143:SF5">
    <property type="entry name" value="SECRETED PROTEIN"/>
    <property type="match status" value="1"/>
</dbReference>
<protein>
    <submittedName>
        <fullName evidence="2">Metallophosphoesterase</fullName>
    </submittedName>
</protein>
<dbReference type="PANTHER" id="PTHR43143">
    <property type="entry name" value="METALLOPHOSPHOESTERASE, CALCINEURIN SUPERFAMILY"/>
    <property type="match status" value="1"/>
</dbReference>
<dbReference type="InterPro" id="IPR004843">
    <property type="entry name" value="Calcineurin-like_PHP"/>
</dbReference>